<evidence type="ECO:0008006" key="4">
    <source>
        <dbReference type="Google" id="ProtNLM"/>
    </source>
</evidence>
<reference evidence="2" key="1">
    <citation type="submission" date="2022-08" db="EMBL/GenBank/DDBJ databases">
        <title>Alicyclobacillus fastidiosus DSM 17978, complete genome.</title>
        <authorList>
            <person name="Wang Q."/>
            <person name="Cai R."/>
            <person name="Wang Z."/>
        </authorList>
    </citation>
    <scope>NUCLEOTIDE SEQUENCE</scope>
    <source>
        <strain evidence="2">DSM 17978</strain>
    </source>
</reference>
<name>A0ABY6ZK69_9BACL</name>
<dbReference type="InterPro" id="IPR036259">
    <property type="entry name" value="MFS_trans_sf"/>
</dbReference>
<gene>
    <name evidence="2" type="ORF">NZD89_07290</name>
</gene>
<dbReference type="EMBL" id="CP104067">
    <property type="protein sequence ID" value="WAH43195.1"/>
    <property type="molecule type" value="Genomic_DNA"/>
</dbReference>
<keyword evidence="1" id="KW-0812">Transmembrane</keyword>
<evidence type="ECO:0000313" key="2">
    <source>
        <dbReference type="EMBL" id="WAH43195.1"/>
    </source>
</evidence>
<keyword evidence="1" id="KW-1133">Transmembrane helix</keyword>
<evidence type="ECO:0000256" key="1">
    <source>
        <dbReference type="SAM" id="Phobius"/>
    </source>
</evidence>
<dbReference type="Proteomes" id="UP001164761">
    <property type="component" value="Chromosome"/>
</dbReference>
<dbReference type="RefSeq" id="WP_268007073.1">
    <property type="nucleotide sequence ID" value="NZ_BSUT01000001.1"/>
</dbReference>
<accession>A0ABY6ZK69</accession>
<organism evidence="2 3">
    <name type="scientific">Alicyclobacillus fastidiosus</name>
    <dbReference type="NCBI Taxonomy" id="392011"/>
    <lineage>
        <taxon>Bacteria</taxon>
        <taxon>Bacillati</taxon>
        <taxon>Bacillota</taxon>
        <taxon>Bacilli</taxon>
        <taxon>Bacillales</taxon>
        <taxon>Alicyclobacillaceae</taxon>
        <taxon>Alicyclobacillus</taxon>
    </lineage>
</organism>
<dbReference type="SUPFAM" id="SSF103473">
    <property type="entry name" value="MFS general substrate transporter"/>
    <property type="match status" value="1"/>
</dbReference>
<keyword evidence="1" id="KW-0472">Membrane</keyword>
<protein>
    <recommendedName>
        <fullName evidence="4">Major facilitator superfamily (MFS) profile domain-containing protein</fullName>
    </recommendedName>
</protein>
<proteinExistence type="predicted"/>
<sequence>MTAPTLIGFLVFADGYHAMFVASAVASVIGMLAMLFVKPGKRV</sequence>
<feature type="transmembrane region" description="Helical" evidence="1">
    <location>
        <begin position="16"/>
        <end position="37"/>
    </location>
</feature>
<keyword evidence="3" id="KW-1185">Reference proteome</keyword>
<evidence type="ECO:0000313" key="3">
    <source>
        <dbReference type="Proteomes" id="UP001164761"/>
    </source>
</evidence>